<dbReference type="EMBL" id="MT452045">
    <property type="protein sequence ID" value="QOV03099.1"/>
    <property type="molecule type" value="mRNA"/>
</dbReference>
<dbReference type="PANTHER" id="PTHR12411">
    <property type="entry name" value="CYSTEINE PROTEASE FAMILY C1-RELATED"/>
    <property type="match status" value="1"/>
</dbReference>
<feature type="domain" description="Peptidase C1A papain C-terminal" evidence="9">
    <location>
        <begin position="79"/>
        <end position="330"/>
    </location>
</feature>
<dbReference type="InterPro" id="IPR012599">
    <property type="entry name" value="Propeptide_C1A"/>
</dbReference>
<dbReference type="SUPFAM" id="SSF54001">
    <property type="entry name" value="Cysteine proteinases"/>
    <property type="match status" value="1"/>
</dbReference>
<keyword evidence="3 8" id="KW-0732">Signal</keyword>
<evidence type="ECO:0000256" key="6">
    <source>
        <dbReference type="ARBA" id="ARBA00023145"/>
    </source>
</evidence>
<dbReference type="InterPro" id="IPR025660">
    <property type="entry name" value="Pept_his_AS"/>
</dbReference>
<evidence type="ECO:0000256" key="5">
    <source>
        <dbReference type="ARBA" id="ARBA00022807"/>
    </source>
</evidence>
<dbReference type="EC" id="3.4.22.15" evidence="10"/>
<protein>
    <submittedName>
        <fullName evidence="10">Cathepsin B5</fullName>
        <ecNumber evidence="10">3.4.22.15</ecNumber>
    </submittedName>
</protein>
<keyword evidence="5" id="KW-0788">Thiol protease</keyword>
<dbReference type="FunFam" id="3.90.70.10:FF:000031">
    <property type="entry name" value="Cathepsin B"/>
    <property type="match status" value="1"/>
</dbReference>
<dbReference type="InterPro" id="IPR038765">
    <property type="entry name" value="Papain-like_cys_pep_sf"/>
</dbReference>
<evidence type="ECO:0000313" key="10">
    <source>
        <dbReference type="EMBL" id="QOV03099.1"/>
    </source>
</evidence>
<keyword evidence="4 10" id="KW-0378">Hydrolase</keyword>
<dbReference type="InterPro" id="IPR000169">
    <property type="entry name" value="Pept_cys_AS"/>
</dbReference>
<keyword evidence="7" id="KW-1015">Disulfide bond</keyword>
<keyword evidence="2" id="KW-0645">Protease</keyword>
<dbReference type="AlphaFoldDB" id="A0A7U3RVS5"/>
<dbReference type="Pfam" id="PF08127">
    <property type="entry name" value="Propeptide_C1"/>
    <property type="match status" value="1"/>
</dbReference>
<dbReference type="Gene3D" id="3.90.70.10">
    <property type="entry name" value="Cysteine proteinases"/>
    <property type="match status" value="1"/>
</dbReference>
<evidence type="ECO:0000256" key="4">
    <source>
        <dbReference type="ARBA" id="ARBA00022801"/>
    </source>
</evidence>
<feature type="signal peptide" evidence="8">
    <location>
        <begin position="1"/>
        <end position="17"/>
    </location>
</feature>
<evidence type="ECO:0000256" key="2">
    <source>
        <dbReference type="ARBA" id="ARBA00022670"/>
    </source>
</evidence>
<evidence type="ECO:0000256" key="8">
    <source>
        <dbReference type="SAM" id="SignalP"/>
    </source>
</evidence>
<dbReference type="PROSITE" id="PS00640">
    <property type="entry name" value="THIOL_PROTEASE_ASN"/>
    <property type="match status" value="1"/>
</dbReference>
<dbReference type="GO" id="GO:0006508">
    <property type="term" value="P:proteolysis"/>
    <property type="evidence" value="ECO:0007669"/>
    <property type="project" value="UniProtKB-KW"/>
</dbReference>
<sequence>MKCAILLWCLSVACSKGFNVFESDDIISTVNNAQTTWTAGHNFHHVSKEYIKRLLGHRKREGKSVLPLKTSLDTSGEAIPASFDARDKWPNCEALRTVRDQGDCGSCWAVAAAATLTDRFCIATNGSFNSYLSPEDVLSCCTSCGDGCDGGFDDQAWLYFNKVGIVTGGHYGSKIGCQPYKLKPCEHHTTGQRPPCPSYGDPPTPKCYKRCTNKKYKTSFLLDKHMTSSSYIVTSKVEEIQKEIIAHGPVEAGFTVYGDFLTYKSGVYQHITGDIEGGHAVKIIGWGVENNTKYWLVANSWNSDWGDNGFFKIRLGVDECGFESEVSAGIPLVN</sequence>
<dbReference type="InterPro" id="IPR000668">
    <property type="entry name" value="Peptidase_C1A_C"/>
</dbReference>
<evidence type="ECO:0000259" key="9">
    <source>
        <dbReference type="SMART" id="SM00645"/>
    </source>
</evidence>
<dbReference type="SMART" id="SM00645">
    <property type="entry name" value="Pept_C1"/>
    <property type="match status" value="1"/>
</dbReference>
<dbReference type="PRINTS" id="PR00705">
    <property type="entry name" value="PAPAIN"/>
</dbReference>
<dbReference type="CDD" id="cd02620">
    <property type="entry name" value="Peptidase_C1A_CathepsinB"/>
    <property type="match status" value="1"/>
</dbReference>
<dbReference type="InterPro" id="IPR025661">
    <property type="entry name" value="Pept_asp_AS"/>
</dbReference>
<proteinExistence type="evidence at transcript level"/>
<organism evidence="10">
    <name type="scientific">Mahanarva fimbriolata</name>
    <dbReference type="NCBI Taxonomy" id="672148"/>
    <lineage>
        <taxon>Eukaryota</taxon>
        <taxon>Metazoa</taxon>
        <taxon>Ecdysozoa</taxon>
        <taxon>Arthropoda</taxon>
        <taxon>Hexapoda</taxon>
        <taxon>Insecta</taxon>
        <taxon>Pterygota</taxon>
        <taxon>Neoptera</taxon>
        <taxon>Paraneoptera</taxon>
        <taxon>Hemiptera</taxon>
        <taxon>Auchenorrhyncha</taxon>
        <taxon>Cercopoidea</taxon>
        <taxon>Cercopidae</taxon>
        <taxon>Ischnorhininae</taxon>
        <taxon>Mahanarva</taxon>
    </lineage>
</organism>
<feature type="chain" id="PRO_5030605217" evidence="8">
    <location>
        <begin position="18"/>
        <end position="334"/>
    </location>
</feature>
<dbReference type="PROSITE" id="PS00639">
    <property type="entry name" value="THIOL_PROTEASE_HIS"/>
    <property type="match status" value="1"/>
</dbReference>
<name>A0A7U3RVS5_9HEMI</name>
<dbReference type="GO" id="GO:0004197">
    <property type="term" value="F:cysteine-type endopeptidase activity"/>
    <property type="evidence" value="ECO:0007669"/>
    <property type="project" value="UniProtKB-EC"/>
</dbReference>
<dbReference type="InterPro" id="IPR013128">
    <property type="entry name" value="Peptidase_C1A"/>
</dbReference>
<dbReference type="Pfam" id="PF00112">
    <property type="entry name" value="Peptidase_C1"/>
    <property type="match status" value="1"/>
</dbReference>
<evidence type="ECO:0000256" key="3">
    <source>
        <dbReference type="ARBA" id="ARBA00022729"/>
    </source>
</evidence>
<comment type="similarity">
    <text evidence="1">Belongs to the peptidase C1 family.</text>
</comment>
<dbReference type="PROSITE" id="PS00139">
    <property type="entry name" value="THIOL_PROTEASE_CYS"/>
    <property type="match status" value="1"/>
</dbReference>
<accession>A0A7U3RVS5</accession>
<reference evidence="10" key="1">
    <citation type="journal article" date="2020" name="Insect Biochem. Mol. Biol.">
        <title>Cathepsins L and B in Dysdercus peruvianus, Rhodnius prolixus, and Mahanarva fimbriolata. Looking for enzyme adaptations to digestion.</title>
        <authorList>
            <person name="Pimentel A.C."/>
            <person name="Dias R.O."/>
            <person name="Bifano T.D."/>
            <person name="Genta F.A."/>
            <person name="Ferreira C."/>
            <person name="Terra W.R."/>
        </authorList>
    </citation>
    <scope>NUCLEOTIDE SEQUENCE</scope>
</reference>
<evidence type="ECO:0000256" key="7">
    <source>
        <dbReference type="ARBA" id="ARBA00023157"/>
    </source>
</evidence>
<evidence type="ECO:0000256" key="1">
    <source>
        <dbReference type="ARBA" id="ARBA00008455"/>
    </source>
</evidence>
<keyword evidence="6" id="KW-0865">Zymogen</keyword>